<dbReference type="InterPro" id="IPR036116">
    <property type="entry name" value="FN3_sf"/>
</dbReference>
<dbReference type="Pfam" id="PF00041">
    <property type="entry name" value="fn3"/>
    <property type="match status" value="1"/>
</dbReference>
<proteinExistence type="predicted"/>
<dbReference type="RefSeq" id="WP_200554606.1">
    <property type="nucleotide sequence ID" value="NZ_JAEPES010000001.1"/>
</dbReference>
<dbReference type="Proteomes" id="UP000636458">
    <property type="component" value="Unassembled WGS sequence"/>
</dbReference>
<feature type="region of interest" description="Disordered" evidence="3">
    <location>
        <begin position="1651"/>
        <end position="1672"/>
    </location>
</feature>
<dbReference type="InterPro" id="IPR003961">
    <property type="entry name" value="FN3_dom"/>
</dbReference>
<dbReference type="Gene3D" id="2.60.40.3440">
    <property type="match status" value="1"/>
</dbReference>
<dbReference type="EMBL" id="JAEPES010000001">
    <property type="protein sequence ID" value="MBK4346255.1"/>
    <property type="molecule type" value="Genomic_DNA"/>
</dbReference>
<evidence type="ECO:0000256" key="1">
    <source>
        <dbReference type="ARBA" id="ARBA00023295"/>
    </source>
</evidence>
<protein>
    <submittedName>
        <fullName evidence="5">Tandem-95 repeat protein</fullName>
    </submittedName>
</protein>
<dbReference type="SUPFAM" id="SSF49265">
    <property type="entry name" value="Fibronectin type III"/>
    <property type="match status" value="1"/>
</dbReference>
<keyword evidence="2" id="KW-0119">Carbohydrate metabolism</keyword>
<dbReference type="GO" id="GO:0000272">
    <property type="term" value="P:polysaccharide catabolic process"/>
    <property type="evidence" value="ECO:0007669"/>
    <property type="project" value="UniProtKB-KW"/>
</dbReference>
<accession>A0A934SJ64</accession>
<keyword evidence="1" id="KW-0326">Glycosidase</keyword>
<feature type="region of interest" description="Disordered" evidence="3">
    <location>
        <begin position="1483"/>
        <end position="1505"/>
    </location>
</feature>
<dbReference type="NCBIfam" id="NF012211">
    <property type="entry name" value="tand_rpt_95"/>
    <property type="match status" value="1"/>
</dbReference>
<evidence type="ECO:0000313" key="5">
    <source>
        <dbReference type="EMBL" id="MBK4346255.1"/>
    </source>
</evidence>
<dbReference type="SMART" id="SM00060">
    <property type="entry name" value="FN3"/>
    <property type="match status" value="2"/>
</dbReference>
<feature type="compositionally biased region" description="Polar residues" evidence="3">
    <location>
        <begin position="1494"/>
        <end position="1504"/>
    </location>
</feature>
<evidence type="ECO:0000313" key="6">
    <source>
        <dbReference type="Proteomes" id="UP000636458"/>
    </source>
</evidence>
<dbReference type="Gene3D" id="2.60.40.2810">
    <property type="match status" value="1"/>
</dbReference>
<dbReference type="InterPro" id="IPR013783">
    <property type="entry name" value="Ig-like_fold"/>
</dbReference>
<evidence type="ECO:0000256" key="2">
    <source>
        <dbReference type="ARBA" id="ARBA00023326"/>
    </source>
</evidence>
<sequence length="1764" mass="181712">MPTKNAFWSKLRGRKVISSVVAIAVLAGVPITLAIAHRGFPVTDVDLTAQNVWVTNGKQLLGGRLNHQIGELDAKVNGSSTHLDVLQDGGATILTDTTQGTAQVIDPAFVSLTQKITIPVGAKVAYGANTLAILGQDGKLWVIDAADKLTFDAGKTTPTAKLGLGALVVASKTGQIFATSPAQQKLVTVERPGAKATSVTFGVPKKNSQLTAVGEHPVVLDTRANTVIRSDGSVTKLTADALRIQQAGPDNDYVLVATGNSLLEVPLGGGAPATVQAKITTPVTSASGVSAPVFLGGCAYGAWADAQKYLYACDDKQPIAQDIGEPTSGSDLEFRVNHGVIALNNLQNGNAWIASSDIRLVNNWAQVNPDEVTKDGETGKERPVKQSFEDAVANRTATNHPPVAVDDNFGARPQRTTVLPVLDNDTDEDGDVLTITKVDDIDPSIGTVDVIEGGRALQYTPPLGAITTASFRYTISDGRQAYASAQVNVTIRPLSANTAPTQKRTSTATVEVGQAIPYNVLGDFIDPDGDEIYLVGAAATTPDLVQFTADGTITFTSKTGQTGAKQVAFTISDGKTTTAGSLEVDVKPVDSLDPVAVPDFATAVSATPVVIHPLENDLSPSGQPLSLVSAKLESGGNATVSVDQGKSTIEFTSNVAGSYYLAYTIAAGAHTVQGIALVNVANPSGSNAAPIAVKDVAYVRPGEPTTVDVLTNDVSPSGRVLVVQSVDKGPDGSALNVEVLGNSVVRVTAPGVLAQQVQLTYVVSDGLKSSSAAVTVVPIPPLVNHQSPIATDDAATVRAGDIASVPVLDNDTSPDNVPFTLDPTLASTADQGEGASAFVSGSLVRYQAPTVAGTYSVTYGITDKYDQRASATVTFTVTAKSKDKDLAPQPQTLTGRAFAGAAVEIVVPLNGIDPDGDSVALTGIGSAPSLGRITGTTGSSFTYQAYEASAGTDTFTYIVEDTAGKTATGTISVGVIPRPSTVKPPTAVDDKIEVKPGKTAAVPVLLNDSDPNGYELSLKPKLPEVQEPLVAKVSGALVLITAPNNEGAYVVRYQVTNGQGGSATAFVQVLVTNDAKPIYPSAADHVITIEQLTGKSSITVNALDGASNPSGVASDLTVAVKGANASAGDVQPNGKIVVTPSDHRMAITYSVTDETTGLAGEAFVVVPPKPGSAEASTAPPSIKPGLTEIVKMNGTGEYTLSQIITVPSGRPAKITKEADVSATNAAGSPWVSTSALKFTGAKDYRGPAAITFRVNDGKDPGMTEDRITLLTLPITVGSADQSDVPPTFTPPSVQVEAGEDPQVIDLRDSTFQPNPQVLAAVTYSDFSSSNSEVVSSPSGSKLSLSAPFGVQPGAVSTITFTVNSGEFHIPGQVNVRVVSSSRPLAYQKSVQKIDFKRGGAGASQNGAVSETYWINPFPNQALTIIAAKAASAPAGVTVSFTANSITVSASTAAKTGDVNVTYTVQDATKDPARNVTGQLTATIHDVPDAPPAPSTSQASGSSDGQVKMTIAAPSDNHGLSVTKYEIKSTPNDSDDVVTATGNYTAKGLRNGQGYTFQVRAYNSDGWGAWSDSSNTVIPYGTPAAPASATISNPGNDYGPASLKLTWTAPGNTGGGNVTYEVSYDGGAWTAATSGTTRTGDVGSHSFTVRAINTGSGNTGPNRASNSITVDKKPDPVKSVDLERGSTATCDTGGTCYRFKVTTHNMGNGSKSISFYCNGQKQTTSTTTITTTDGQPTTSPSPWCGYDTQYVIVDGVTSNNADFNP</sequence>
<evidence type="ECO:0000259" key="4">
    <source>
        <dbReference type="PROSITE" id="PS50853"/>
    </source>
</evidence>
<feature type="domain" description="Fibronectin type-III" evidence="4">
    <location>
        <begin position="1492"/>
        <end position="1584"/>
    </location>
</feature>
<feature type="compositionally biased region" description="Polar residues" evidence="3">
    <location>
        <begin position="1651"/>
        <end position="1668"/>
    </location>
</feature>
<keyword evidence="6" id="KW-1185">Reference proteome</keyword>
<dbReference type="PROSITE" id="PS50853">
    <property type="entry name" value="FN3"/>
    <property type="match status" value="1"/>
</dbReference>
<evidence type="ECO:0000256" key="3">
    <source>
        <dbReference type="SAM" id="MobiDB-lite"/>
    </source>
</evidence>
<reference evidence="5" key="1">
    <citation type="submission" date="2021-01" db="EMBL/GenBank/DDBJ databases">
        <title>Lacisediminihabitans sp. nov. strain G11-30, isolated from Antarctic Soil.</title>
        <authorList>
            <person name="Li J."/>
        </authorList>
    </citation>
    <scope>NUCLEOTIDE SEQUENCE</scope>
    <source>
        <strain evidence="5">G11-30</strain>
    </source>
</reference>
<dbReference type="Gene3D" id="2.60.40.10">
    <property type="entry name" value="Immunoglobulins"/>
    <property type="match status" value="2"/>
</dbReference>
<name>A0A934SJ64_9MICO</name>
<comment type="caution">
    <text evidence="5">The sequence shown here is derived from an EMBL/GenBank/DDBJ whole genome shotgun (WGS) entry which is preliminary data.</text>
</comment>
<organism evidence="5 6">
    <name type="scientific">Lacisediminihabitans changchengi</name>
    <dbReference type="NCBI Taxonomy" id="2787634"/>
    <lineage>
        <taxon>Bacteria</taxon>
        <taxon>Bacillati</taxon>
        <taxon>Actinomycetota</taxon>
        <taxon>Actinomycetes</taxon>
        <taxon>Micrococcales</taxon>
        <taxon>Microbacteriaceae</taxon>
        <taxon>Lacisediminihabitans</taxon>
    </lineage>
</organism>
<dbReference type="Pfam" id="PF17963">
    <property type="entry name" value="Big_9"/>
    <property type="match status" value="7"/>
</dbReference>
<dbReference type="CDD" id="cd00063">
    <property type="entry name" value="FN3"/>
    <property type="match status" value="1"/>
</dbReference>
<keyword evidence="2" id="KW-0624">Polysaccharide degradation</keyword>
<keyword evidence="1" id="KW-0378">Hydrolase</keyword>
<gene>
    <name evidence="5" type="ORF">IV501_01280</name>
</gene>
<dbReference type="GO" id="GO:0016798">
    <property type="term" value="F:hydrolase activity, acting on glycosyl bonds"/>
    <property type="evidence" value="ECO:0007669"/>
    <property type="project" value="UniProtKB-KW"/>
</dbReference>